<keyword evidence="2" id="KW-0472">Membrane</keyword>
<evidence type="ECO:0000256" key="2">
    <source>
        <dbReference type="SAM" id="Phobius"/>
    </source>
</evidence>
<dbReference type="AlphaFoldDB" id="A0A813GE61"/>
<feature type="transmembrane region" description="Helical" evidence="2">
    <location>
        <begin position="339"/>
        <end position="356"/>
    </location>
</feature>
<feature type="transmembrane region" description="Helical" evidence="2">
    <location>
        <begin position="377"/>
        <end position="401"/>
    </location>
</feature>
<feature type="region of interest" description="Disordered" evidence="1">
    <location>
        <begin position="475"/>
        <end position="494"/>
    </location>
</feature>
<organism evidence="3 4">
    <name type="scientific">Polarella glacialis</name>
    <name type="common">Dinoflagellate</name>
    <dbReference type="NCBI Taxonomy" id="89957"/>
    <lineage>
        <taxon>Eukaryota</taxon>
        <taxon>Sar</taxon>
        <taxon>Alveolata</taxon>
        <taxon>Dinophyceae</taxon>
        <taxon>Suessiales</taxon>
        <taxon>Suessiaceae</taxon>
        <taxon>Polarella</taxon>
    </lineage>
</organism>
<dbReference type="Proteomes" id="UP000654075">
    <property type="component" value="Unassembled WGS sequence"/>
</dbReference>
<proteinExistence type="predicted"/>
<feature type="compositionally biased region" description="Pro residues" evidence="1">
    <location>
        <begin position="61"/>
        <end position="72"/>
    </location>
</feature>
<dbReference type="OMA" id="RRGDHCM"/>
<feature type="compositionally biased region" description="Low complexity" evidence="1">
    <location>
        <begin position="12"/>
        <end position="27"/>
    </location>
</feature>
<evidence type="ECO:0000256" key="1">
    <source>
        <dbReference type="SAM" id="MobiDB-lite"/>
    </source>
</evidence>
<keyword evidence="2" id="KW-0812">Transmembrane</keyword>
<gene>
    <name evidence="3" type="ORF">PGLA1383_LOCUS39893</name>
</gene>
<evidence type="ECO:0000313" key="4">
    <source>
        <dbReference type="Proteomes" id="UP000654075"/>
    </source>
</evidence>
<keyword evidence="4" id="KW-1185">Reference proteome</keyword>
<keyword evidence="2" id="KW-1133">Transmembrane helix</keyword>
<dbReference type="EMBL" id="CAJNNV010027976">
    <property type="protein sequence ID" value="CAE8622450.1"/>
    <property type="molecule type" value="Genomic_DNA"/>
</dbReference>
<accession>A0A813GE61</accession>
<evidence type="ECO:0008006" key="5">
    <source>
        <dbReference type="Google" id="ProtNLM"/>
    </source>
</evidence>
<comment type="caution">
    <text evidence="3">The sequence shown here is derived from an EMBL/GenBank/DDBJ whole genome shotgun (WGS) entry which is preliminary data.</text>
</comment>
<dbReference type="OrthoDB" id="409469at2759"/>
<feature type="transmembrane region" description="Helical" evidence="2">
    <location>
        <begin position="299"/>
        <end position="319"/>
    </location>
</feature>
<feature type="compositionally biased region" description="Basic residues" evidence="1">
    <location>
        <begin position="485"/>
        <end position="494"/>
    </location>
</feature>
<feature type="transmembrane region" description="Helical" evidence="2">
    <location>
        <begin position="413"/>
        <end position="433"/>
    </location>
</feature>
<protein>
    <recommendedName>
        <fullName evidence="5">Transmembrane protein</fullName>
    </recommendedName>
</protein>
<reference evidence="3" key="1">
    <citation type="submission" date="2021-02" db="EMBL/GenBank/DDBJ databases">
        <authorList>
            <person name="Dougan E. K."/>
            <person name="Rhodes N."/>
            <person name="Thang M."/>
            <person name="Chan C."/>
        </authorList>
    </citation>
    <scope>NUCLEOTIDE SEQUENCE</scope>
</reference>
<sequence>MSPPPEQILPNSDDSSSKDVISSGSESANSPLPATPEKRKSRWTKGGAAEEADDSTFSQDAPPPTSFTPPPGSDVVPRKILTPVHHFMAGSRRALWGDLANVTQPPRVYVDGRSIFREISSVTQLRRGDHCMTTLNMLRCLSPQVDYLVSLAGSLELLHCYHHFIMLDDVAVVDAYGVPRNKEGQIATIVEYSNTMPEFYEEVRVLSLNSWLHFPKHLIQQVCLGKAHCHRVPLADYGDMPHIFRIEERLSEEERERIVRDSERLLEDHPTYNMFWANCEHTTNMVSGAKKFTSPEVHFMFWSLFRYLLTLVGLAFLHFLTLRCYSRYCLQDFQWTLGAYYACTALPVLLQILVQFSRMAWNMVSCYLQNLISKDDLYHLLLKELCRAIFNGVLALGFLVWAPDFWHFKEGRLALSVAVVFAYYASDMVYALMAQVVTRLLMNNHGKYWLIGGSCLTREQELEVKAQALSEKTQALSKTGLGQKAPRRKAQKMA</sequence>
<feature type="region of interest" description="Disordered" evidence="1">
    <location>
        <begin position="1"/>
        <end position="78"/>
    </location>
</feature>
<name>A0A813GE61_POLGL</name>
<evidence type="ECO:0000313" key="3">
    <source>
        <dbReference type="EMBL" id="CAE8622450.1"/>
    </source>
</evidence>